<gene>
    <name evidence="3" type="ORF">G3A44_21900</name>
</gene>
<dbReference type="InterPro" id="IPR036938">
    <property type="entry name" value="PAP2/HPO_sf"/>
</dbReference>
<organism evidence="3 4">
    <name type="scientific">Ideonella livida</name>
    <dbReference type="NCBI Taxonomy" id="2707176"/>
    <lineage>
        <taxon>Bacteria</taxon>
        <taxon>Pseudomonadati</taxon>
        <taxon>Pseudomonadota</taxon>
        <taxon>Betaproteobacteria</taxon>
        <taxon>Burkholderiales</taxon>
        <taxon>Sphaerotilaceae</taxon>
        <taxon>Ideonella</taxon>
    </lineage>
</organism>
<reference evidence="3 4" key="1">
    <citation type="submission" date="2020-02" db="EMBL/GenBank/DDBJ databases">
        <title>Ideonella bacterium strain TBM-1.</title>
        <authorList>
            <person name="Chen W.-M."/>
        </authorList>
    </citation>
    <scope>NUCLEOTIDE SEQUENCE [LARGE SCALE GENOMIC DNA]</scope>
    <source>
        <strain evidence="3 4">TBM-1</strain>
    </source>
</reference>
<sequence length="251" mass="26577">MPATATPVPPAPLQPFLLLHALAIPLALASAGLAAHFMGWDLRLAQWAFDPVAGGFPARQWDLLELLGHRLAKSAVLLLWCLLVAAAVAGRWVGLAPAQRRLLGWTALAMAAGPTLVVVLKELNSAACPWSLEGLGGHAAYRLDWFVGSAQAGRCFPGGHAAGGFCLVALVFAARHQGRADWERAALVLTVGCGLIFSAVRMAQGAHFLSHNLWAAALDWACAALVFTPLLRRQRRGQTATDTRPYTTAAA</sequence>
<feature type="transmembrane region" description="Helical" evidence="1">
    <location>
        <begin position="156"/>
        <end position="174"/>
    </location>
</feature>
<keyword evidence="4" id="KW-1185">Reference proteome</keyword>
<evidence type="ECO:0000256" key="1">
    <source>
        <dbReference type="SAM" id="Phobius"/>
    </source>
</evidence>
<proteinExistence type="predicted"/>
<keyword evidence="1" id="KW-1133">Transmembrane helix</keyword>
<protein>
    <submittedName>
        <fullName evidence="3">Phosphatase PAP2 family protein</fullName>
    </submittedName>
</protein>
<comment type="caution">
    <text evidence="3">The sequence shown here is derived from an EMBL/GenBank/DDBJ whole genome shotgun (WGS) entry which is preliminary data.</text>
</comment>
<evidence type="ECO:0000313" key="4">
    <source>
        <dbReference type="Proteomes" id="UP000484255"/>
    </source>
</evidence>
<dbReference type="CDD" id="cd03396">
    <property type="entry name" value="PAP2_like_6"/>
    <property type="match status" value="1"/>
</dbReference>
<evidence type="ECO:0000259" key="2">
    <source>
        <dbReference type="Pfam" id="PF01569"/>
    </source>
</evidence>
<dbReference type="InterPro" id="IPR000326">
    <property type="entry name" value="PAP2/HPO"/>
</dbReference>
<dbReference type="EMBL" id="JAAGOH010000050">
    <property type="protein sequence ID" value="NDY93849.1"/>
    <property type="molecule type" value="Genomic_DNA"/>
</dbReference>
<keyword evidence="1" id="KW-0812">Transmembrane</keyword>
<dbReference type="AlphaFoldDB" id="A0A7C9PKA8"/>
<dbReference type="Proteomes" id="UP000484255">
    <property type="component" value="Unassembled WGS sequence"/>
</dbReference>
<feature type="transmembrane region" description="Helical" evidence="1">
    <location>
        <begin position="186"/>
        <end position="207"/>
    </location>
</feature>
<keyword evidence="1" id="KW-0472">Membrane</keyword>
<dbReference type="RefSeq" id="WP_163459875.1">
    <property type="nucleotide sequence ID" value="NZ_JAAGOH010000050.1"/>
</dbReference>
<feature type="transmembrane region" description="Helical" evidence="1">
    <location>
        <begin position="102"/>
        <end position="120"/>
    </location>
</feature>
<evidence type="ECO:0000313" key="3">
    <source>
        <dbReference type="EMBL" id="NDY93849.1"/>
    </source>
</evidence>
<dbReference type="Gene3D" id="1.20.144.10">
    <property type="entry name" value="Phosphatidic acid phosphatase type 2/haloperoxidase"/>
    <property type="match status" value="1"/>
</dbReference>
<feature type="domain" description="Phosphatidic acid phosphatase type 2/haloperoxidase" evidence="2">
    <location>
        <begin position="105"/>
        <end position="228"/>
    </location>
</feature>
<feature type="transmembrane region" description="Helical" evidence="1">
    <location>
        <begin position="213"/>
        <end position="231"/>
    </location>
</feature>
<dbReference type="Pfam" id="PF01569">
    <property type="entry name" value="PAP2"/>
    <property type="match status" value="1"/>
</dbReference>
<accession>A0A7C9PKA8</accession>
<feature type="transmembrane region" description="Helical" evidence="1">
    <location>
        <begin position="71"/>
        <end position="90"/>
    </location>
</feature>
<name>A0A7C9PKA8_9BURK</name>
<dbReference type="SUPFAM" id="SSF48317">
    <property type="entry name" value="Acid phosphatase/Vanadium-dependent haloperoxidase"/>
    <property type="match status" value="1"/>
</dbReference>